<dbReference type="EMBL" id="LIAE01006580">
    <property type="protein sequence ID" value="PAV87314.1"/>
    <property type="molecule type" value="Genomic_DNA"/>
</dbReference>
<feature type="transmembrane region" description="Helical" evidence="2">
    <location>
        <begin position="979"/>
        <end position="1002"/>
    </location>
</feature>
<evidence type="ECO:0000256" key="2">
    <source>
        <dbReference type="SAM" id="Phobius"/>
    </source>
</evidence>
<dbReference type="PANTHER" id="PTHR32046">
    <property type="entry name" value="G DOMAIN-CONTAINING PROTEIN"/>
    <property type="match status" value="1"/>
</dbReference>
<feature type="compositionally biased region" description="Basic and acidic residues" evidence="1">
    <location>
        <begin position="850"/>
        <end position="860"/>
    </location>
</feature>
<feature type="compositionally biased region" description="Pro residues" evidence="1">
    <location>
        <begin position="573"/>
        <end position="586"/>
    </location>
</feature>
<accession>A0A2A2LM81</accession>
<proteinExistence type="predicted"/>
<keyword evidence="2" id="KW-0472">Membrane</keyword>
<keyword evidence="2" id="KW-0812">Transmembrane</keyword>
<feature type="compositionally biased region" description="Low complexity" evidence="1">
    <location>
        <begin position="433"/>
        <end position="450"/>
    </location>
</feature>
<dbReference type="AlphaFoldDB" id="A0A2A2LM81"/>
<feature type="compositionally biased region" description="Basic and acidic residues" evidence="1">
    <location>
        <begin position="913"/>
        <end position="932"/>
    </location>
</feature>
<evidence type="ECO:0000256" key="1">
    <source>
        <dbReference type="SAM" id="MobiDB-lite"/>
    </source>
</evidence>
<feature type="compositionally biased region" description="Polar residues" evidence="1">
    <location>
        <begin position="862"/>
        <end position="873"/>
    </location>
</feature>
<dbReference type="Gene3D" id="3.40.50.300">
    <property type="entry name" value="P-loop containing nucleotide triphosphate hydrolases"/>
    <property type="match status" value="1"/>
</dbReference>
<keyword evidence="4" id="KW-1185">Reference proteome</keyword>
<feature type="compositionally biased region" description="Basic and acidic residues" evidence="1">
    <location>
        <begin position="383"/>
        <end position="407"/>
    </location>
</feature>
<protein>
    <submittedName>
        <fullName evidence="3">Uncharacterized protein</fullName>
    </submittedName>
</protein>
<gene>
    <name evidence="3" type="ORF">WR25_09425</name>
</gene>
<feature type="region of interest" description="Disordered" evidence="1">
    <location>
        <begin position="368"/>
        <end position="476"/>
    </location>
</feature>
<feature type="compositionally biased region" description="Low complexity" evidence="1">
    <location>
        <begin position="373"/>
        <end position="382"/>
    </location>
</feature>
<feature type="region of interest" description="Disordered" evidence="1">
    <location>
        <begin position="850"/>
        <end position="956"/>
    </location>
</feature>
<feature type="compositionally biased region" description="Low complexity" evidence="1">
    <location>
        <begin position="891"/>
        <end position="905"/>
    </location>
</feature>
<dbReference type="PANTHER" id="PTHR32046:SF11">
    <property type="entry name" value="IMMUNE-ASSOCIATED NUCLEOTIDE-BINDING PROTEIN 10-LIKE"/>
    <property type="match status" value="1"/>
</dbReference>
<name>A0A2A2LM81_9BILA</name>
<dbReference type="OrthoDB" id="2386367at2759"/>
<feature type="compositionally biased region" description="Basic residues" evidence="1">
    <location>
        <begin position="935"/>
        <end position="947"/>
    </location>
</feature>
<keyword evidence="2" id="KW-1133">Transmembrane helix</keyword>
<reference evidence="3 4" key="1">
    <citation type="journal article" date="2017" name="Curr. Biol.">
        <title>Genome architecture and evolution of a unichromosomal asexual nematode.</title>
        <authorList>
            <person name="Fradin H."/>
            <person name="Zegar C."/>
            <person name="Gutwein M."/>
            <person name="Lucas J."/>
            <person name="Kovtun M."/>
            <person name="Corcoran D."/>
            <person name="Baugh L.R."/>
            <person name="Kiontke K."/>
            <person name="Gunsalus K."/>
            <person name="Fitch D.H."/>
            <person name="Piano F."/>
        </authorList>
    </citation>
    <scope>NUCLEOTIDE SEQUENCE [LARGE SCALE GENOMIC DNA]</scope>
    <source>
        <strain evidence="3">PF1309</strain>
    </source>
</reference>
<sequence>MSSSSANGDEAIASESKFKGEAYEIRDNRTVFVGSMEDSRNREDRVLLLAGPSSAGKTSLIDFLCNYFYGVRNAESQTRYRIANEKFDAASPERPIVTYIFNDTIMDYRPIVIDTPGAGKRIGINDASTLLAKWLLENKRMRLDAIGIVFSDVNRMTSAEEDELQKMISNFPVHVRSNMIVFVTDCDESAPQITRAILQRFNLQDAKIFRINSTCLYEKLQGDSLKEQLRQNYWKSSVEMFDEATNQIKANAPVTISGEQFNPAAIVGAHQPSRRSSTSSASDTTVIHVPQSPRTHAVPPPSILTPVPPPAPLIPPPLVPVFEPVAAPISIPLPYASIPAESQPPKKVPRVGDRAEFASVRSSNYDYPNLPISSDLSSTASESTRRKSKVTETHIYESKEVGSERQRLLPSEPIRMTDFSRVVESREPEPRRSIFYSPYSSSSSQLYVRPSQPPPVPPHGYTNISSSHSKSTSNVQETGAVAADTVRTYAQETTPPPVQHTDIANTYSTTSVTYVNNEQPRSEMIRTSHSPRQLKKETNAGLKDAIRLSREELRIAESTGQDDMTSVRYRQPQPQPQPQYIPPSQPLAPTPIGRGVTPRGTTFSAGGTIIGAGVEPPKQIIRYAYDNDRHTYRPHAASTASRGESRISRKIERTVERRWSSSEAPRTETVIDDPAYDLGGRDISRGYGTVEIRRSKQSLASHKSSLHGSMPELVHSEDMTHVQERMPYKERIIDFPISQSKSTFDRDVQIRKSMRQSGGHEHQIGSGAGPKEIAIDVHITPRPSQIQQQTATTVTDQQRYENAPGQQPIPRYEDVTYAYAQPQRADYATTKGTAPQGGYATGQQTYRDSEYGSTWDDKAKGQGQSKMISTTTTDMRKSGQYATRNERNLGQPQYQPYQPSQPQRPIALPDPNDAEKGLMRDGKTGMSRDEQYHSSYRHQSRGRKSKSQTKSSSKEPTRVAFLNWTPSDYRDPYNCCLNFLYFVFAPLIILAIIITIIVLVIFEH</sequence>
<dbReference type="SUPFAM" id="SSF52540">
    <property type="entry name" value="P-loop containing nucleoside triphosphate hydrolases"/>
    <property type="match status" value="1"/>
</dbReference>
<feature type="region of interest" description="Disordered" evidence="1">
    <location>
        <begin position="560"/>
        <end position="586"/>
    </location>
</feature>
<evidence type="ECO:0000313" key="4">
    <source>
        <dbReference type="Proteomes" id="UP000218231"/>
    </source>
</evidence>
<feature type="compositionally biased region" description="Basic and acidic residues" evidence="1">
    <location>
        <begin position="421"/>
        <end position="432"/>
    </location>
</feature>
<evidence type="ECO:0000313" key="3">
    <source>
        <dbReference type="EMBL" id="PAV87314.1"/>
    </source>
</evidence>
<dbReference type="InterPro" id="IPR027417">
    <property type="entry name" value="P-loop_NTPase"/>
</dbReference>
<organism evidence="3 4">
    <name type="scientific">Diploscapter pachys</name>
    <dbReference type="NCBI Taxonomy" id="2018661"/>
    <lineage>
        <taxon>Eukaryota</taxon>
        <taxon>Metazoa</taxon>
        <taxon>Ecdysozoa</taxon>
        <taxon>Nematoda</taxon>
        <taxon>Chromadorea</taxon>
        <taxon>Rhabditida</taxon>
        <taxon>Rhabditina</taxon>
        <taxon>Rhabditomorpha</taxon>
        <taxon>Rhabditoidea</taxon>
        <taxon>Rhabditidae</taxon>
        <taxon>Diploscapter</taxon>
    </lineage>
</organism>
<dbReference type="Proteomes" id="UP000218231">
    <property type="component" value="Unassembled WGS sequence"/>
</dbReference>
<comment type="caution">
    <text evidence="3">The sequence shown here is derived from an EMBL/GenBank/DDBJ whole genome shotgun (WGS) entry which is preliminary data.</text>
</comment>
<dbReference type="STRING" id="2018661.A0A2A2LM81"/>
<dbReference type="CDD" id="cd00882">
    <property type="entry name" value="Ras_like_GTPase"/>
    <property type="match status" value="1"/>
</dbReference>